<keyword evidence="8 9" id="KW-0472">Membrane</keyword>
<dbReference type="Pfam" id="PF03412">
    <property type="entry name" value="Peptidase_C39"/>
    <property type="match status" value="1"/>
</dbReference>
<dbReference type="GO" id="GO:0006508">
    <property type="term" value="P:proteolysis"/>
    <property type="evidence" value="ECO:0007669"/>
    <property type="project" value="InterPro"/>
</dbReference>
<evidence type="ECO:0000256" key="2">
    <source>
        <dbReference type="ARBA" id="ARBA00022448"/>
    </source>
</evidence>
<protein>
    <submittedName>
        <fullName evidence="13">Type I secretion system permease/ATPase</fullName>
    </submittedName>
</protein>
<dbReference type="OrthoDB" id="9806127at2"/>
<feature type="transmembrane region" description="Helical" evidence="9">
    <location>
        <begin position="163"/>
        <end position="185"/>
    </location>
</feature>
<feature type="transmembrane region" description="Helical" evidence="9">
    <location>
        <begin position="277"/>
        <end position="294"/>
    </location>
</feature>
<dbReference type="GO" id="GO:0140359">
    <property type="term" value="F:ABC-type transporter activity"/>
    <property type="evidence" value="ECO:0007669"/>
    <property type="project" value="InterPro"/>
</dbReference>
<dbReference type="AlphaFoldDB" id="A0A5P1RDM1"/>
<feature type="transmembrane region" description="Helical" evidence="9">
    <location>
        <begin position="382"/>
        <end position="404"/>
    </location>
</feature>
<evidence type="ECO:0000313" key="13">
    <source>
        <dbReference type="EMBL" id="QEQ97355.1"/>
    </source>
</evidence>
<dbReference type="InterPro" id="IPR036640">
    <property type="entry name" value="ABC1_TM_sf"/>
</dbReference>
<keyword evidence="7 9" id="KW-1133">Transmembrane helix</keyword>
<evidence type="ECO:0000259" key="11">
    <source>
        <dbReference type="PROSITE" id="PS50929"/>
    </source>
</evidence>
<dbReference type="InterPro" id="IPR017750">
    <property type="entry name" value="ATPase_T1SS"/>
</dbReference>
<evidence type="ECO:0000256" key="7">
    <source>
        <dbReference type="ARBA" id="ARBA00022989"/>
    </source>
</evidence>
<feature type="transmembrane region" description="Helical" evidence="9">
    <location>
        <begin position="300"/>
        <end position="317"/>
    </location>
</feature>
<dbReference type="PANTHER" id="PTHR24221:SF248">
    <property type="entry name" value="ABC TRANSPORTER TRANSMEMBRANE REGION"/>
    <property type="match status" value="1"/>
</dbReference>
<sequence>MVKKMEEIQDPLLSCLVYLTQQNHHPMSAEVLRDGLPLVDHKLTPALFIRAAKRAGFSAKLMERKLETISPLTLPAVLLLENDQACILQEIDMESREAVILQPESGGAHRLPLDQLADSYSGYALFVRLEYRFTERVSRILDQQEGHWFWGTVWRSAKIYRDVLVASFLINLFVLANPLFVMNVYDRVVPNSAIETLWVLAIGVFVVYLFDFGLKMLRAYFIEIAGKKTDIILSSMLFEKVMALQYGAMPKSVGVFANNLREFESIRSFLSSTTNTVLIDIPFAIIFLLVIGMIGGPLVLVPLAGIPLILIYSLIVTRKLKAAVEKTFASSAQKNATLIESLTAMETVKTQRAASSLQLRWEQAVGYIAKWGLHAKMLSSSVVNFAGFVTQMASVCLIIAGVYLISERELSMGALIACVMLSGRVLQPMAQVASLVTSYHQSRTALETLNQIMALPDERDAGRQFVHRPELKGQVEFKDVHFKYPGTEQVSLEKISFKLKAGDRVALIGRIGSGKSTIEKLLMGLYKPDQGTIRLDGIDLNQIDPVDLRRNIGYVPQDILLFDGSVRDNIVMGSPEVNDATLLEAATLAGVDQFVNRHAMGFDLEVGERGSALSGGQRQAVAIARALIHKPNILILDEPTNSMDNTSEDFIRQRLQEYSHDKTLVLVTHKMSLLSMVDRIIVVDNGLIVADGPKAVVLDALKQGRLHIQR</sequence>
<proteinExistence type="predicted"/>
<dbReference type="Pfam" id="PF00664">
    <property type="entry name" value="ABC_membrane"/>
    <property type="match status" value="1"/>
</dbReference>
<gene>
    <name evidence="13" type="ORF">F0U83_11880</name>
</gene>
<organism evidence="13 14">
    <name type="scientific">Neptunomonas concharum</name>
    <dbReference type="NCBI Taxonomy" id="1031538"/>
    <lineage>
        <taxon>Bacteria</taxon>
        <taxon>Pseudomonadati</taxon>
        <taxon>Pseudomonadota</taxon>
        <taxon>Gammaproteobacteria</taxon>
        <taxon>Oceanospirillales</taxon>
        <taxon>Oceanospirillaceae</taxon>
        <taxon>Neptunomonas</taxon>
    </lineage>
</organism>
<dbReference type="GO" id="GO:0005524">
    <property type="term" value="F:ATP binding"/>
    <property type="evidence" value="ECO:0007669"/>
    <property type="project" value="UniProtKB-KW"/>
</dbReference>
<dbReference type="PROSITE" id="PS50893">
    <property type="entry name" value="ABC_TRANSPORTER_2"/>
    <property type="match status" value="1"/>
</dbReference>
<evidence type="ECO:0000259" key="10">
    <source>
        <dbReference type="PROSITE" id="PS50893"/>
    </source>
</evidence>
<keyword evidence="5" id="KW-0547">Nucleotide-binding</keyword>
<dbReference type="SMART" id="SM00382">
    <property type="entry name" value="AAA"/>
    <property type="match status" value="1"/>
</dbReference>
<keyword evidence="3" id="KW-1003">Cell membrane</keyword>
<dbReference type="PANTHER" id="PTHR24221">
    <property type="entry name" value="ATP-BINDING CASSETTE SUB-FAMILY B"/>
    <property type="match status" value="1"/>
</dbReference>
<evidence type="ECO:0000256" key="3">
    <source>
        <dbReference type="ARBA" id="ARBA00022475"/>
    </source>
</evidence>
<evidence type="ECO:0000256" key="9">
    <source>
        <dbReference type="SAM" id="Phobius"/>
    </source>
</evidence>
<dbReference type="FunFam" id="3.40.50.300:FF:000299">
    <property type="entry name" value="ABC transporter ATP-binding protein/permease"/>
    <property type="match status" value="1"/>
</dbReference>
<comment type="subcellular location">
    <subcellularLocation>
        <location evidence="1">Cell membrane</location>
        <topology evidence="1">Multi-pass membrane protein</topology>
    </subcellularLocation>
</comment>
<dbReference type="InterPro" id="IPR011527">
    <property type="entry name" value="ABC1_TM_dom"/>
</dbReference>
<dbReference type="InterPro" id="IPR003593">
    <property type="entry name" value="AAA+_ATPase"/>
</dbReference>
<evidence type="ECO:0000256" key="5">
    <source>
        <dbReference type="ARBA" id="ARBA00022741"/>
    </source>
</evidence>
<dbReference type="SUPFAM" id="SSF90123">
    <property type="entry name" value="ABC transporter transmembrane region"/>
    <property type="match status" value="1"/>
</dbReference>
<evidence type="ECO:0000256" key="8">
    <source>
        <dbReference type="ARBA" id="ARBA00023136"/>
    </source>
</evidence>
<dbReference type="Gene3D" id="3.40.50.300">
    <property type="entry name" value="P-loop containing nucleotide triphosphate hydrolases"/>
    <property type="match status" value="1"/>
</dbReference>
<dbReference type="PROSITE" id="PS50990">
    <property type="entry name" value="PEPTIDASE_C39"/>
    <property type="match status" value="1"/>
</dbReference>
<dbReference type="InterPro" id="IPR017871">
    <property type="entry name" value="ABC_transporter-like_CS"/>
</dbReference>
<dbReference type="CDD" id="cd02421">
    <property type="entry name" value="Peptidase_C39_likeD"/>
    <property type="match status" value="1"/>
</dbReference>
<dbReference type="GO" id="GO:0005886">
    <property type="term" value="C:plasma membrane"/>
    <property type="evidence" value="ECO:0007669"/>
    <property type="project" value="UniProtKB-SubCell"/>
</dbReference>
<dbReference type="Gene3D" id="3.90.70.10">
    <property type="entry name" value="Cysteine proteinases"/>
    <property type="match status" value="1"/>
</dbReference>
<dbReference type="SUPFAM" id="SSF52540">
    <property type="entry name" value="P-loop containing nucleoside triphosphate hydrolases"/>
    <property type="match status" value="1"/>
</dbReference>
<feature type="domain" description="ABC transporter" evidence="10">
    <location>
        <begin position="475"/>
        <end position="710"/>
    </location>
</feature>
<feature type="transmembrane region" description="Helical" evidence="9">
    <location>
        <begin position="197"/>
        <end position="214"/>
    </location>
</feature>
<dbReference type="InterPro" id="IPR003439">
    <property type="entry name" value="ABC_transporter-like_ATP-bd"/>
</dbReference>
<feature type="domain" description="ABC transmembrane type-1" evidence="11">
    <location>
        <begin position="163"/>
        <end position="441"/>
    </location>
</feature>
<name>A0A5P1RDM1_9GAMM</name>
<accession>A0A5P1RDM1</accession>
<dbReference type="CDD" id="cd18587">
    <property type="entry name" value="ABC_6TM_LapB_like"/>
    <property type="match status" value="1"/>
</dbReference>
<keyword evidence="6" id="KW-0067">ATP-binding</keyword>
<dbReference type="KEGG" id="ncu:F0U83_11880"/>
<evidence type="ECO:0000256" key="1">
    <source>
        <dbReference type="ARBA" id="ARBA00004651"/>
    </source>
</evidence>
<dbReference type="Pfam" id="PF00005">
    <property type="entry name" value="ABC_tran"/>
    <property type="match status" value="1"/>
</dbReference>
<reference evidence="13 14" key="1">
    <citation type="journal article" date="2019" name="Biochem. Eng. J.">
        <title>Metabolic engineering of the marine bacteria Neptunomonas concharum for the production of acetoin and meso-2,3-butanediol from acetate.</title>
        <authorList>
            <person name="Li W."/>
            <person name="Pu N."/>
            <person name="Liu C.-X."/>
            <person name="Yuan Q.-P."/>
            <person name="Li Z.-J."/>
        </authorList>
    </citation>
    <scope>NUCLEOTIDE SEQUENCE [LARGE SCALE GENOMIC DNA]</scope>
    <source>
        <strain evidence="13 14">JCM17730</strain>
    </source>
</reference>
<keyword evidence="4 9" id="KW-0812">Transmembrane</keyword>
<dbReference type="InterPro" id="IPR039421">
    <property type="entry name" value="Type_1_exporter"/>
</dbReference>
<evidence type="ECO:0000313" key="14">
    <source>
        <dbReference type="Proteomes" id="UP000324760"/>
    </source>
</evidence>
<keyword evidence="14" id="KW-1185">Reference proteome</keyword>
<dbReference type="GO" id="GO:0016887">
    <property type="term" value="F:ATP hydrolysis activity"/>
    <property type="evidence" value="ECO:0007669"/>
    <property type="project" value="InterPro"/>
</dbReference>
<dbReference type="InterPro" id="IPR027417">
    <property type="entry name" value="P-loop_NTPase"/>
</dbReference>
<dbReference type="Proteomes" id="UP000324760">
    <property type="component" value="Chromosome"/>
</dbReference>
<dbReference type="PROSITE" id="PS00211">
    <property type="entry name" value="ABC_TRANSPORTER_1"/>
    <property type="match status" value="1"/>
</dbReference>
<dbReference type="CDD" id="cd03245">
    <property type="entry name" value="ABCC_bacteriocin_exporters"/>
    <property type="match status" value="1"/>
</dbReference>
<keyword evidence="2" id="KW-0813">Transport</keyword>
<evidence type="ECO:0000256" key="6">
    <source>
        <dbReference type="ARBA" id="ARBA00022840"/>
    </source>
</evidence>
<evidence type="ECO:0000256" key="4">
    <source>
        <dbReference type="ARBA" id="ARBA00022692"/>
    </source>
</evidence>
<evidence type="ECO:0000259" key="12">
    <source>
        <dbReference type="PROSITE" id="PS50990"/>
    </source>
</evidence>
<feature type="domain" description="Peptidase C39" evidence="12">
    <location>
        <begin position="4"/>
        <end position="127"/>
    </location>
</feature>
<dbReference type="Gene3D" id="1.20.1560.10">
    <property type="entry name" value="ABC transporter type 1, transmembrane domain"/>
    <property type="match status" value="1"/>
</dbReference>
<dbReference type="GO" id="GO:0034040">
    <property type="term" value="F:ATPase-coupled lipid transmembrane transporter activity"/>
    <property type="evidence" value="ECO:0007669"/>
    <property type="project" value="TreeGrafter"/>
</dbReference>
<dbReference type="GO" id="GO:0008233">
    <property type="term" value="F:peptidase activity"/>
    <property type="evidence" value="ECO:0007669"/>
    <property type="project" value="InterPro"/>
</dbReference>
<dbReference type="EMBL" id="CP043869">
    <property type="protein sequence ID" value="QEQ97355.1"/>
    <property type="molecule type" value="Genomic_DNA"/>
</dbReference>
<dbReference type="NCBIfam" id="TIGR03375">
    <property type="entry name" value="type_I_sec_LssB"/>
    <property type="match status" value="1"/>
</dbReference>
<dbReference type="InterPro" id="IPR005074">
    <property type="entry name" value="Peptidase_C39"/>
</dbReference>
<dbReference type="PROSITE" id="PS50929">
    <property type="entry name" value="ABC_TM1F"/>
    <property type="match status" value="1"/>
</dbReference>